<gene>
    <name evidence="1" type="ORF">JI435_426350</name>
</gene>
<organism evidence="1 2">
    <name type="scientific">Phaeosphaeria nodorum (strain SN15 / ATCC MYA-4574 / FGSC 10173)</name>
    <name type="common">Glume blotch fungus</name>
    <name type="synonym">Parastagonospora nodorum</name>
    <dbReference type="NCBI Taxonomy" id="321614"/>
    <lineage>
        <taxon>Eukaryota</taxon>
        <taxon>Fungi</taxon>
        <taxon>Dikarya</taxon>
        <taxon>Ascomycota</taxon>
        <taxon>Pezizomycotina</taxon>
        <taxon>Dothideomycetes</taxon>
        <taxon>Pleosporomycetidae</taxon>
        <taxon>Pleosporales</taxon>
        <taxon>Pleosporineae</taxon>
        <taxon>Phaeosphaeriaceae</taxon>
        <taxon>Parastagonospora</taxon>
    </lineage>
</organism>
<dbReference type="VEuPathDB" id="FungiDB:JI435_426350"/>
<proteinExistence type="predicted"/>
<accession>A0A7U2EQM2</accession>
<dbReference type="AlphaFoldDB" id="A0A7U2EQM2"/>
<dbReference type="EMBL" id="CP069023">
    <property type="protein sequence ID" value="QRC91026.1"/>
    <property type="molecule type" value="Genomic_DNA"/>
</dbReference>
<dbReference type="Proteomes" id="UP000663193">
    <property type="component" value="Chromosome 1"/>
</dbReference>
<keyword evidence="2" id="KW-1185">Reference proteome</keyword>
<protein>
    <submittedName>
        <fullName evidence="1">Uncharacterized protein</fullName>
    </submittedName>
</protein>
<reference evidence="2" key="1">
    <citation type="journal article" date="2021" name="BMC Genomics">
        <title>Chromosome-level genome assembly and manually-curated proteome of model necrotroph Parastagonospora nodorum Sn15 reveals a genome-wide trove of candidate effector homologs, and redundancy of virulence-related functions within an accessory chromosome.</title>
        <authorList>
            <person name="Bertazzoni S."/>
            <person name="Jones D.A.B."/>
            <person name="Phan H.T."/>
            <person name="Tan K.-C."/>
            <person name="Hane J.K."/>
        </authorList>
    </citation>
    <scope>NUCLEOTIDE SEQUENCE [LARGE SCALE GENOMIC DNA]</scope>
    <source>
        <strain evidence="2">SN15 / ATCC MYA-4574 / FGSC 10173)</strain>
    </source>
</reference>
<evidence type="ECO:0000313" key="1">
    <source>
        <dbReference type="EMBL" id="QRC91026.1"/>
    </source>
</evidence>
<name>A0A7U2EQM2_PHANO</name>
<sequence>MVELAATAPRGISRPYPSTLYFRLWHRPTNGAATTSTDILRTGPYDRMTRTWSKIMLAPKDTGRRLLKCSHDIKMHKRTLSSFAFNISKTSTCLKPIQFRYTIGVDHTRVSYDVQQTPSVYTLVKDCVMIITCLCHTTVHVGSFDESSSDINGDLMPDGNFKHELCLPDSHVRQRSARVRQPQAPKPRRFQVQRWCRLTVSNE</sequence>
<evidence type="ECO:0000313" key="2">
    <source>
        <dbReference type="Proteomes" id="UP000663193"/>
    </source>
</evidence>